<keyword evidence="1" id="KW-0378">Hydrolase</keyword>
<evidence type="ECO:0000313" key="2">
    <source>
        <dbReference type="Proteomes" id="UP000828206"/>
    </source>
</evidence>
<dbReference type="InterPro" id="IPR038563">
    <property type="entry name" value="Endonuclease_7_sf"/>
</dbReference>
<dbReference type="SUPFAM" id="SSF54060">
    <property type="entry name" value="His-Me finger endonucleases"/>
    <property type="match status" value="1"/>
</dbReference>
<sequence>MVNFNYSQSQGGSVKSCKKCGELKAVSEFYKDKKSKDGLRSYCKPCHYVYYKKDYSKAREFNLKRLYGITLEEYEAMLLKQDGVCAICGLTERVEGRALAVDHCHATGAVRGLLCSACNIALGKFEDDTERLRKAITYLRGE</sequence>
<name>A0AAE7XII1_9CAUD</name>
<keyword evidence="1" id="KW-0255">Endonuclease</keyword>
<accession>A0AAE7XII1</accession>
<dbReference type="Gene3D" id="3.40.1800.10">
    <property type="entry name" value="His-Me finger endonucleases"/>
    <property type="match status" value="1"/>
</dbReference>
<dbReference type="InterPro" id="IPR044925">
    <property type="entry name" value="His-Me_finger_sf"/>
</dbReference>
<reference evidence="1 2" key="1">
    <citation type="submission" date="2021-06" db="EMBL/GenBank/DDBJ databases">
        <title>PemIK (PemK/PemI) type II TA system from Klebsiella pneumoniae clinical strains inhibits lytic phage.</title>
        <authorList>
            <person name="Bleriot I.I."/>
            <person name="Blasco L.L."/>
            <person name="Pacios O.O."/>
            <person name="Fernandez-Garcia L.L."/>
            <person name="Ambroa A.A."/>
            <person name="Lopez M.M."/>
            <person name="Gonzalez-Bardanca M.M."/>
            <person name="Fernandez-Cuenca F.F."/>
            <person name="Oteo J.J."/>
            <person name="Pascual A.A."/>
            <person name="Martinez-Martinez L.L."/>
            <person name="Domingo-Calap P.P."/>
            <person name="Wood T.T.K."/>
            <person name="Tomas M.M."/>
        </authorList>
    </citation>
    <scope>NUCLEOTIDE SEQUENCE [LARGE SCALE GENOMIC DNA]</scope>
</reference>
<keyword evidence="2" id="KW-1185">Reference proteome</keyword>
<evidence type="ECO:0000313" key="1">
    <source>
        <dbReference type="EMBL" id="QZE51083.1"/>
    </source>
</evidence>
<dbReference type="GO" id="GO:0004519">
    <property type="term" value="F:endonuclease activity"/>
    <property type="evidence" value="ECO:0007669"/>
    <property type="project" value="UniProtKB-KW"/>
</dbReference>
<protein>
    <submittedName>
        <fullName evidence="1">Endonuclease</fullName>
    </submittedName>
</protein>
<dbReference type="EMBL" id="MZ428229">
    <property type="protein sequence ID" value="QZE51083.1"/>
    <property type="molecule type" value="Genomic_DNA"/>
</dbReference>
<proteinExistence type="predicted"/>
<dbReference type="Pfam" id="PF02945">
    <property type="entry name" value="Endonuclease_7"/>
    <property type="match status" value="1"/>
</dbReference>
<dbReference type="InterPro" id="IPR004211">
    <property type="entry name" value="Endonuclease_7"/>
</dbReference>
<dbReference type="Proteomes" id="UP000828206">
    <property type="component" value="Segment"/>
</dbReference>
<organism evidence="1 2">
    <name type="scientific">Klebsiella phage vB_KpnP-VAC1</name>
    <dbReference type="NCBI Taxonomy" id="2864360"/>
    <lineage>
        <taxon>Viruses</taxon>
        <taxon>Duplodnaviria</taxon>
        <taxon>Heunggongvirae</taxon>
        <taxon>Uroviricota</taxon>
        <taxon>Caudoviricetes</taxon>
        <taxon>Autographivirales</taxon>
        <taxon>Autotranscriptaviridae</taxon>
        <taxon>Studiervirinae</taxon>
        <taxon>Teetrevirus</taxon>
        <taxon>Teetrevirus KpnPVAC1</taxon>
    </lineage>
</organism>
<keyword evidence="1" id="KW-0540">Nuclease</keyword>